<dbReference type="InterPro" id="IPR036180">
    <property type="entry name" value="Gelsolin-like_dom_sf"/>
</dbReference>
<evidence type="ECO:0000313" key="4">
    <source>
        <dbReference type="EMBL" id="KAE8728945.1"/>
    </source>
</evidence>
<name>A0A6A3CHN2_HIBSY</name>
<accession>A0A6A3CHN2</accession>
<feature type="domain" description="Gelsolin-like" evidence="3">
    <location>
        <begin position="259"/>
        <end position="328"/>
    </location>
</feature>
<evidence type="ECO:0000313" key="5">
    <source>
        <dbReference type="Proteomes" id="UP000436088"/>
    </source>
</evidence>
<feature type="compositionally biased region" description="Low complexity" evidence="2">
    <location>
        <begin position="559"/>
        <end position="569"/>
    </location>
</feature>
<dbReference type="CDD" id="cd11291">
    <property type="entry name" value="gelsolin_S6_like"/>
    <property type="match status" value="1"/>
</dbReference>
<dbReference type="Gene3D" id="3.40.20.10">
    <property type="entry name" value="Severin"/>
    <property type="match status" value="5"/>
</dbReference>
<dbReference type="InterPro" id="IPR007122">
    <property type="entry name" value="Villin/Gelsolin"/>
</dbReference>
<evidence type="ECO:0000256" key="1">
    <source>
        <dbReference type="ARBA" id="ARBA00022737"/>
    </source>
</evidence>
<feature type="compositionally biased region" description="Basic and acidic residues" evidence="2">
    <location>
        <begin position="677"/>
        <end position="706"/>
    </location>
</feature>
<sequence length="706" mass="76221">MYSITNGELKPAEGKLSKGHFENKKCYLLDCGSKVFVWVGRATHVEDRKATNQVVEDFLASENRAQTSRIIRVNQGYETNSFKSNFDSWPAGSTTGPGAEEGKGKVAALLKQRGVAVKGVTKSAPVNEEVPPLLEGDGKMEVWCINDSAKTPLPKADIGKFYSGDCYIVLYTYQSGGRKMAYKLATAIYNSLKGRPVQGRVFEGKEPPQFIALFQPMLVFKGGQSSGYKRSIADKGLTDVTYKAESLALFRTSGTALHNNKVVQVDAVASSLNSTECFLLQSDPTFYVWNGNQSTNEQKQFAVKIAGILKPGVSVKHAREGKESNAFWLVLGGKQSYSCEKASFGTAREPHLFCVTLNKDVSGKFEAEEVYNFSQDDLLTEDILILDTHAEVFVWVGQCVDSLEKRSVFEIGQKYIDRAAGLDGLSPIVPLYKVTEGNEPCFFTTFFSWDPNRAIVNGNSYQRKRTLLFGASNDVEDKPSQNLGGATQRAAALAALTSAFNSSSAKSTPSASDPSRENKSGTTQRAAALAALSSAFNQSAETKAPPPRRLSSSEGSQRASALAALSSALNPSSEPKTSAPKPITFRQASQRAAAIAALSSVLTAENKKKSPDVSPPKRISRSSSSTAALSSIFTSQCARQSPDVSPKKLSRSSSTPATPPSELADLKSEADPFEAEDSQKVAKTNEEESEPPKEESEPPKEENESA</sequence>
<feature type="domain" description="Gelsolin-like" evidence="3">
    <location>
        <begin position="367"/>
        <end position="443"/>
    </location>
</feature>
<dbReference type="GO" id="GO:0051015">
    <property type="term" value="F:actin filament binding"/>
    <property type="evidence" value="ECO:0007669"/>
    <property type="project" value="InterPro"/>
</dbReference>
<organism evidence="4 5">
    <name type="scientific">Hibiscus syriacus</name>
    <name type="common">Rose of Sharon</name>
    <dbReference type="NCBI Taxonomy" id="106335"/>
    <lineage>
        <taxon>Eukaryota</taxon>
        <taxon>Viridiplantae</taxon>
        <taxon>Streptophyta</taxon>
        <taxon>Embryophyta</taxon>
        <taxon>Tracheophyta</taxon>
        <taxon>Spermatophyta</taxon>
        <taxon>Magnoliopsida</taxon>
        <taxon>eudicotyledons</taxon>
        <taxon>Gunneridae</taxon>
        <taxon>Pentapetalae</taxon>
        <taxon>rosids</taxon>
        <taxon>malvids</taxon>
        <taxon>Malvales</taxon>
        <taxon>Malvaceae</taxon>
        <taxon>Malvoideae</taxon>
        <taxon>Hibiscus</taxon>
    </lineage>
</organism>
<dbReference type="CDD" id="cd11293">
    <property type="entry name" value="gelsolin_S4_like"/>
    <property type="match status" value="1"/>
</dbReference>
<feature type="region of interest" description="Disordered" evidence="2">
    <location>
        <begin position="536"/>
        <end position="585"/>
    </location>
</feature>
<dbReference type="EMBL" id="VEPZ02000244">
    <property type="protein sequence ID" value="KAE8728945.1"/>
    <property type="molecule type" value="Genomic_DNA"/>
</dbReference>
<feature type="domain" description="Gelsolin-like" evidence="3">
    <location>
        <begin position="10"/>
        <end position="82"/>
    </location>
</feature>
<feature type="region of interest" description="Disordered" evidence="2">
    <location>
        <begin position="503"/>
        <end position="524"/>
    </location>
</feature>
<dbReference type="GO" id="GO:0051014">
    <property type="term" value="P:actin filament severing"/>
    <property type="evidence" value="ECO:0007669"/>
    <property type="project" value="TreeGrafter"/>
</dbReference>
<dbReference type="Proteomes" id="UP000436088">
    <property type="component" value="Unassembled WGS sequence"/>
</dbReference>
<feature type="compositionally biased region" description="Low complexity" evidence="2">
    <location>
        <begin position="503"/>
        <end position="513"/>
    </location>
</feature>
<proteinExistence type="predicted"/>
<dbReference type="PANTHER" id="PTHR11977">
    <property type="entry name" value="VILLIN"/>
    <property type="match status" value="1"/>
</dbReference>
<comment type="caution">
    <text evidence="4">The sequence shown here is derived from an EMBL/GenBank/DDBJ whole genome shotgun (WGS) entry which is preliminary data.</text>
</comment>
<dbReference type="CDD" id="cd11288">
    <property type="entry name" value="gelsolin_S5_like"/>
    <property type="match status" value="1"/>
</dbReference>
<keyword evidence="1" id="KW-0677">Repeat</keyword>
<gene>
    <name evidence="4" type="ORF">F3Y22_tig00004041pilonHSYRG00051</name>
</gene>
<dbReference type="SMART" id="SM00262">
    <property type="entry name" value="GEL"/>
    <property type="match status" value="4"/>
</dbReference>
<dbReference type="AlphaFoldDB" id="A0A6A3CHN2"/>
<dbReference type="PANTHER" id="PTHR11977:SF51">
    <property type="entry name" value="PROTEIN FLIGHTLESS-1 HOMOLOG"/>
    <property type="match status" value="1"/>
</dbReference>
<dbReference type="SUPFAM" id="SSF82754">
    <property type="entry name" value="C-terminal, gelsolin-like domain of Sec23/24"/>
    <property type="match status" value="1"/>
</dbReference>
<feature type="region of interest" description="Disordered" evidence="2">
    <location>
        <begin position="600"/>
        <end position="706"/>
    </location>
</feature>
<evidence type="ECO:0000259" key="3">
    <source>
        <dbReference type="Pfam" id="PF00626"/>
    </source>
</evidence>
<dbReference type="InterPro" id="IPR029006">
    <property type="entry name" value="ADF-H/Gelsolin-like_dom_sf"/>
</dbReference>
<dbReference type="InterPro" id="IPR007123">
    <property type="entry name" value="Gelsolin-like_dom"/>
</dbReference>
<dbReference type="FunFam" id="3.40.20.10:FF:000001">
    <property type="entry name" value="Gelsolin"/>
    <property type="match status" value="1"/>
</dbReference>
<keyword evidence="5" id="KW-1185">Reference proteome</keyword>
<protein>
    <submittedName>
        <fullName evidence="4">Villin-2</fullName>
    </submittedName>
</protein>
<reference evidence="4" key="1">
    <citation type="submission" date="2019-09" db="EMBL/GenBank/DDBJ databases">
        <title>Draft genome information of white flower Hibiscus syriacus.</title>
        <authorList>
            <person name="Kim Y.-M."/>
        </authorList>
    </citation>
    <scope>NUCLEOTIDE SEQUENCE [LARGE SCALE GENOMIC DNA]</scope>
    <source>
        <strain evidence="4">YM2019G1</strain>
    </source>
</reference>
<dbReference type="SUPFAM" id="SSF55753">
    <property type="entry name" value="Actin depolymerizing proteins"/>
    <property type="match status" value="3"/>
</dbReference>
<dbReference type="Pfam" id="PF00626">
    <property type="entry name" value="Gelsolin"/>
    <property type="match status" value="3"/>
</dbReference>
<dbReference type="PRINTS" id="PR00597">
    <property type="entry name" value="GELSOLIN"/>
</dbReference>
<feature type="compositionally biased region" description="Low complexity" evidence="2">
    <location>
        <begin position="621"/>
        <end position="635"/>
    </location>
</feature>
<evidence type="ECO:0000256" key="2">
    <source>
        <dbReference type="SAM" id="MobiDB-lite"/>
    </source>
</evidence>